<dbReference type="EMBL" id="CP051480">
    <property type="protein sequence ID" value="QJG66670.1"/>
    <property type="molecule type" value="Genomic_DNA"/>
</dbReference>
<evidence type="ECO:0000313" key="1">
    <source>
        <dbReference type="EMBL" id="QJG66670.1"/>
    </source>
</evidence>
<sequence length="54" mass="6328">MKKEIFDIKEKKDLTVSVHYTIKSSLVKKVKEIAKEKNISDSKVVNTILEEFFK</sequence>
<name>A0A858U2G3_9MOLU</name>
<protein>
    <submittedName>
        <fullName evidence="1">Uncharacterized protein</fullName>
    </submittedName>
</protein>
<dbReference type="AlphaFoldDB" id="A0A858U2G3"/>
<dbReference type="Proteomes" id="UP000501728">
    <property type="component" value="Chromosome"/>
</dbReference>
<reference evidence="1 2" key="1">
    <citation type="submission" date="2020-04" db="EMBL/GenBank/DDBJ databases">
        <title>Novel Mycoplasma species detected in Phocoena phocoena (harbor porpoise) from the USA.</title>
        <authorList>
            <person name="Volokhov D.V."/>
        </authorList>
    </citation>
    <scope>NUCLEOTIDE SEQUENCE [LARGE SCALE GENOMIC DNA]</scope>
    <source>
        <strain evidence="1 2">C264-NAS</strain>
    </source>
</reference>
<organism evidence="1 2">
    <name type="scientific">Mycoplasma phocoeninasale</name>
    <dbReference type="NCBI Taxonomy" id="2726117"/>
    <lineage>
        <taxon>Bacteria</taxon>
        <taxon>Bacillati</taxon>
        <taxon>Mycoplasmatota</taxon>
        <taxon>Mollicutes</taxon>
        <taxon>Mycoplasmataceae</taxon>
        <taxon>Mycoplasma</taxon>
    </lineage>
</organism>
<dbReference type="RefSeq" id="WP_169580493.1">
    <property type="nucleotide sequence ID" value="NZ_CP051480.1"/>
</dbReference>
<accession>A0A858U2G3</accession>
<keyword evidence="2" id="KW-1185">Reference proteome</keyword>
<evidence type="ECO:0000313" key="2">
    <source>
        <dbReference type="Proteomes" id="UP000501728"/>
    </source>
</evidence>
<gene>
    <name evidence="1" type="ORF">HGG64_03135</name>
</gene>
<dbReference type="KEGG" id="mphn:HGG64_03135"/>
<proteinExistence type="predicted"/>